<feature type="transmembrane region" description="Helical" evidence="1">
    <location>
        <begin position="110"/>
        <end position="134"/>
    </location>
</feature>
<comment type="caution">
    <text evidence="2">The sequence shown here is derived from an EMBL/GenBank/DDBJ whole genome shotgun (WGS) entry which is preliminary data.</text>
</comment>
<keyword evidence="1" id="KW-1133">Transmembrane helix</keyword>
<keyword evidence="1" id="KW-0812">Transmembrane</keyword>
<name>A0A6D2JKG4_9BRAS</name>
<dbReference type="AlphaFoldDB" id="A0A6D2JKG4"/>
<proteinExistence type="predicted"/>
<evidence type="ECO:0000256" key="1">
    <source>
        <dbReference type="SAM" id="Phobius"/>
    </source>
</evidence>
<protein>
    <submittedName>
        <fullName evidence="2">Uncharacterized protein</fullName>
    </submittedName>
</protein>
<keyword evidence="1" id="KW-0472">Membrane</keyword>
<feature type="transmembrane region" description="Helical" evidence="1">
    <location>
        <begin position="85"/>
        <end position="103"/>
    </location>
</feature>
<evidence type="ECO:0000313" key="3">
    <source>
        <dbReference type="Proteomes" id="UP000467841"/>
    </source>
</evidence>
<gene>
    <name evidence="2" type="ORF">MERR_LOCUS24325</name>
</gene>
<organism evidence="2 3">
    <name type="scientific">Microthlaspi erraticum</name>
    <dbReference type="NCBI Taxonomy" id="1685480"/>
    <lineage>
        <taxon>Eukaryota</taxon>
        <taxon>Viridiplantae</taxon>
        <taxon>Streptophyta</taxon>
        <taxon>Embryophyta</taxon>
        <taxon>Tracheophyta</taxon>
        <taxon>Spermatophyta</taxon>
        <taxon>Magnoliopsida</taxon>
        <taxon>eudicotyledons</taxon>
        <taxon>Gunneridae</taxon>
        <taxon>Pentapetalae</taxon>
        <taxon>rosids</taxon>
        <taxon>malvids</taxon>
        <taxon>Brassicales</taxon>
        <taxon>Brassicaceae</taxon>
        <taxon>Coluteocarpeae</taxon>
        <taxon>Microthlaspi</taxon>
    </lineage>
</organism>
<dbReference type="EMBL" id="CACVBM020001169">
    <property type="protein sequence ID" value="CAA7037090.1"/>
    <property type="molecule type" value="Genomic_DNA"/>
</dbReference>
<reference evidence="2" key="1">
    <citation type="submission" date="2020-01" db="EMBL/GenBank/DDBJ databases">
        <authorList>
            <person name="Mishra B."/>
        </authorList>
    </citation>
    <scope>NUCLEOTIDE SEQUENCE [LARGE SCALE GENOMIC DNA]</scope>
</reference>
<accession>A0A6D2JKG4</accession>
<feature type="transmembrane region" description="Helical" evidence="1">
    <location>
        <begin position="21"/>
        <end position="40"/>
    </location>
</feature>
<dbReference type="Proteomes" id="UP000467841">
    <property type="component" value="Unassembled WGS sequence"/>
</dbReference>
<evidence type="ECO:0000313" key="2">
    <source>
        <dbReference type="EMBL" id="CAA7037090.1"/>
    </source>
</evidence>
<keyword evidence="3" id="KW-1185">Reference proteome</keyword>
<sequence>MVTGISRVYNNQEFELVVSKLTVLFTAIMTILMVFFGTYGKSILLNDEKKKMVQASGLFGIGCSLSSVVDAMIRPKNPDFHLSGEIAIISAYGTICTLVYAIFEEDYGQLCIAVFVVGFLGCLVLPVAAMSGWVPPTPPTPPTPVLDPRLEEVMKRLGRPGDSNGTLHLATIFAILMKPEAPETTVLVQATITSSPELPPANPAENIHLVIQNQSTGSSGRGRGRAIKTAAASPGVLTRSQAKKRVNIV</sequence>